<organism evidence="2 3">
    <name type="scientific">Pandoravirus japonicus</name>
    <dbReference type="NCBI Taxonomy" id="2823154"/>
    <lineage>
        <taxon>Viruses</taxon>
        <taxon>Pandoravirus</taxon>
    </lineage>
</organism>
<feature type="compositionally biased region" description="Acidic residues" evidence="1">
    <location>
        <begin position="141"/>
        <end position="156"/>
    </location>
</feature>
<protein>
    <submittedName>
        <fullName evidence="2">Uncharacterized protein</fullName>
    </submittedName>
</protein>
<feature type="compositionally biased region" description="Basic and acidic residues" evidence="1">
    <location>
        <begin position="19"/>
        <end position="30"/>
    </location>
</feature>
<feature type="compositionally biased region" description="Basic and acidic residues" evidence="1">
    <location>
        <begin position="78"/>
        <end position="89"/>
    </location>
</feature>
<reference evidence="2" key="1">
    <citation type="submission" date="2021-04" db="EMBL/GenBank/DDBJ databases">
        <title>Draft Genome Sequence of Pandoravirus japonicus, Isolated from the Sabaishi River of Niigata, Japan.</title>
        <authorList>
            <person name="Hosokawa N."/>
            <person name="Takahashi H."/>
            <person name="Aoki K."/>
            <person name="Takemura M."/>
        </authorList>
    </citation>
    <scope>NUCLEOTIDE SEQUENCE</scope>
</reference>
<dbReference type="EMBL" id="LC625835">
    <property type="protein sequence ID" value="BCU03770.1"/>
    <property type="molecule type" value="Genomic_DNA"/>
</dbReference>
<evidence type="ECO:0000313" key="3">
    <source>
        <dbReference type="Proteomes" id="UP001253637"/>
    </source>
</evidence>
<feature type="region of interest" description="Disordered" evidence="1">
    <location>
        <begin position="127"/>
        <end position="174"/>
    </location>
</feature>
<dbReference type="Proteomes" id="UP001253637">
    <property type="component" value="Segment"/>
</dbReference>
<sequence>MDCLPPTTKQDADACGGPMRRDRSNAPAERDDGDSSAPADGQDDHAPKTASQTYWERIKAKKDKNERAARGYLWCAQKARDRQRQKEADGTSAPARAWRRLTGTESADSARWRREAAADEAACARRAVSTWASHSTTRDNADDDDDDDGEDDDQDNDNGIGPAPDTAAKNAHRGERYERLVRALGRDRSFVPRIDRAVIERYPWCVDMHLNAEEDDMRRIAATNGRLWSAVYLGELPVVRTTKMWTDFRVGVCISDHDWRDHLAGIHY</sequence>
<name>A0A811BR08_9VIRU</name>
<proteinExistence type="predicted"/>
<accession>A0A811BR08</accession>
<evidence type="ECO:0000256" key="1">
    <source>
        <dbReference type="SAM" id="MobiDB-lite"/>
    </source>
</evidence>
<feature type="region of interest" description="Disordered" evidence="1">
    <location>
        <begin position="1"/>
        <end position="113"/>
    </location>
</feature>
<evidence type="ECO:0000313" key="2">
    <source>
        <dbReference type="EMBL" id="BCU03770.1"/>
    </source>
</evidence>